<organism evidence="2">
    <name type="scientific">Ganoderma boninense</name>
    <dbReference type="NCBI Taxonomy" id="34458"/>
    <lineage>
        <taxon>Eukaryota</taxon>
        <taxon>Fungi</taxon>
        <taxon>Dikarya</taxon>
        <taxon>Basidiomycota</taxon>
        <taxon>Agaricomycotina</taxon>
        <taxon>Agaricomycetes</taxon>
        <taxon>Polyporales</taxon>
        <taxon>Polyporaceae</taxon>
        <taxon>Ganoderma</taxon>
    </lineage>
</organism>
<dbReference type="EMBL" id="LR724580">
    <property type="protein sequence ID" value="VWO95184.1"/>
    <property type="molecule type" value="Genomic_DNA"/>
</dbReference>
<dbReference type="AlphaFoldDB" id="A0A5K1JUN4"/>
<dbReference type="InterPro" id="IPR007727">
    <property type="entry name" value="Spo12"/>
</dbReference>
<evidence type="ECO:0000313" key="2">
    <source>
        <dbReference type="EMBL" id="VWO95184.1"/>
    </source>
</evidence>
<reference evidence="2" key="1">
    <citation type="submission" date="2019-10" db="EMBL/GenBank/DDBJ databases">
        <authorList>
            <person name="Nor Muhammad N."/>
        </authorList>
    </citation>
    <scope>NUCLEOTIDE SEQUENCE</scope>
</reference>
<accession>A0A5K1JUN4</accession>
<feature type="region of interest" description="Disordered" evidence="1">
    <location>
        <begin position="1"/>
        <end position="24"/>
    </location>
</feature>
<sequence length="164" mass="17432">MSATSTPNDSPISTPIQPMHNPAQAAHVVVPQAPLGNATNGHYSQVPGMGAKALLAKKFAKSQYAQFSRRPASSLRIAVHAALVPSSNPTYVSPTDNMMTPCSQKLNQTKKKHFAKGATKPMPSLFSQQPDSESDSEESLPQPPAEPSSSSSSEGKMDEDENPF</sequence>
<proteinExistence type="predicted"/>
<gene>
    <name evidence="2" type="primary">P30598</name>
</gene>
<keyword evidence="2" id="KW-0328">Glycosyltransferase</keyword>
<evidence type="ECO:0000256" key="1">
    <source>
        <dbReference type="SAM" id="MobiDB-lite"/>
    </source>
</evidence>
<feature type="compositionally biased region" description="Polar residues" evidence="1">
    <location>
        <begin position="1"/>
        <end position="16"/>
    </location>
</feature>
<keyword evidence="2" id="KW-0808">Transferase</keyword>
<name>A0A5K1JUN4_9APHY</name>
<dbReference type="EC" id="2.4.1.16" evidence="2"/>
<dbReference type="Pfam" id="PF05032">
    <property type="entry name" value="Spo12"/>
    <property type="match status" value="1"/>
</dbReference>
<feature type="compositionally biased region" description="Polar residues" evidence="1">
    <location>
        <begin position="86"/>
        <end position="107"/>
    </location>
</feature>
<protein>
    <submittedName>
        <fullName evidence="2">Chitin synthase 1 )</fullName>
        <ecNumber evidence="2">2.4.1.16</ecNumber>
    </submittedName>
</protein>
<feature type="region of interest" description="Disordered" evidence="1">
    <location>
        <begin position="86"/>
        <end position="164"/>
    </location>
</feature>
<dbReference type="GO" id="GO:0004100">
    <property type="term" value="F:chitin synthase activity"/>
    <property type="evidence" value="ECO:0007669"/>
    <property type="project" value="UniProtKB-EC"/>
</dbReference>